<dbReference type="Proteomes" id="UP001287356">
    <property type="component" value="Unassembled WGS sequence"/>
</dbReference>
<keyword evidence="1" id="KW-1133">Transmembrane helix</keyword>
<reference evidence="2" key="2">
    <citation type="submission" date="2023-06" db="EMBL/GenBank/DDBJ databases">
        <authorList>
            <consortium name="Lawrence Berkeley National Laboratory"/>
            <person name="Haridas S."/>
            <person name="Hensen N."/>
            <person name="Bonometti L."/>
            <person name="Westerberg I."/>
            <person name="Brannstrom I.O."/>
            <person name="Guillou S."/>
            <person name="Cros-Aarteil S."/>
            <person name="Calhoun S."/>
            <person name="Kuo A."/>
            <person name="Mondo S."/>
            <person name="Pangilinan J."/>
            <person name="Riley R."/>
            <person name="Labutti K."/>
            <person name="Andreopoulos B."/>
            <person name="Lipzen A."/>
            <person name="Chen C."/>
            <person name="Yanf M."/>
            <person name="Daum C."/>
            <person name="Ng V."/>
            <person name="Clum A."/>
            <person name="Steindorff A."/>
            <person name="Ohm R."/>
            <person name="Martin F."/>
            <person name="Silar P."/>
            <person name="Natvig D."/>
            <person name="Lalanne C."/>
            <person name="Gautier V."/>
            <person name="Ament-Velasquez S.L."/>
            <person name="Kruys A."/>
            <person name="Hutchinson M.I."/>
            <person name="Powell A.J."/>
            <person name="Barry K."/>
            <person name="Miller A.N."/>
            <person name="Grigoriev I.V."/>
            <person name="Debuchy R."/>
            <person name="Gladieux P."/>
            <person name="Thoren M.H."/>
            <person name="Johannesson H."/>
        </authorList>
    </citation>
    <scope>NUCLEOTIDE SEQUENCE</scope>
    <source>
        <strain evidence="2">CBS 958.72</strain>
    </source>
</reference>
<gene>
    <name evidence="2" type="ORF">B0T24DRAFT_669436</name>
</gene>
<keyword evidence="3" id="KW-1185">Reference proteome</keyword>
<evidence type="ECO:0000313" key="3">
    <source>
        <dbReference type="Proteomes" id="UP001287356"/>
    </source>
</evidence>
<sequence>MTTRFSSAPWPCADICAQPDGFQADTGYIDSFQHPGIDTRPDSRLRFRMTITCAPIPAEERHSSYWTHSPPRPGFSTDDAYRYYYLGPTSYGNFTLAAFNSTLHPEGEAGKYTGRAIFNIAHSALFDLTLQQIIYAYGSSILLAHDMLFGPVDWRSAALPETQWRDELANMAATIHSVDYIVPPADDRGGSLCRAVRVRDMRYYDFSVAGLAVVVSLGSTAVLVNLACIPAAAFWAAGRKMGRRGGGSSQLLGEREWHEGSTLALLWKVFDKHGVKPWQVGLRSGGDVPMLQDRGQTFSAQRAWTAALRKTL</sequence>
<name>A0AAE0JZ49_9PEZI</name>
<comment type="caution">
    <text evidence="2">The sequence shown here is derived from an EMBL/GenBank/DDBJ whole genome shotgun (WGS) entry which is preliminary data.</text>
</comment>
<keyword evidence="1" id="KW-0812">Transmembrane</keyword>
<evidence type="ECO:0000256" key="1">
    <source>
        <dbReference type="SAM" id="Phobius"/>
    </source>
</evidence>
<proteinExistence type="predicted"/>
<organism evidence="2 3">
    <name type="scientific">Lasiosphaeria ovina</name>
    <dbReference type="NCBI Taxonomy" id="92902"/>
    <lineage>
        <taxon>Eukaryota</taxon>
        <taxon>Fungi</taxon>
        <taxon>Dikarya</taxon>
        <taxon>Ascomycota</taxon>
        <taxon>Pezizomycotina</taxon>
        <taxon>Sordariomycetes</taxon>
        <taxon>Sordariomycetidae</taxon>
        <taxon>Sordariales</taxon>
        <taxon>Lasiosphaeriaceae</taxon>
        <taxon>Lasiosphaeria</taxon>
    </lineage>
</organism>
<keyword evidence="1" id="KW-0472">Membrane</keyword>
<evidence type="ECO:0000313" key="2">
    <source>
        <dbReference type="EMBL" id="KAK3367058.1"/>
    </source>
</evidence>
<dbReference type="AlphaFoldDB" id="A0AAE0JZ49"/>
<protein>
    <submittedName>
        <fullName evidence="2">Uncharacterized protein</fullName>
    </submittedName>
</protein>
<accession>A0AAE0JZ49</accession>
<reference evidence="2" key="1">
    <citation type="journal article" date="2023" name="Mol. Phylogenet. Evol.">
        <title>Genome-scale phylogeny and comparative genomics of the fungal order Sordariales.</title>
        <authorList>
            <person name="Hensen N."/>
            <person name="Bonometti L."/>
            <person name="Westerberg I."/>
            <person name="Brannstrom I.O."/>
            <person name="Guillou S."/>
            <person name="Cros-Aarteil S."/>
            <person name="Calhoun S."/>
            <person name="Haridas S."/>
            <person name="Kuo A."/>
            <person name="Mondo S."/>
            <person name="Pangilinan J."/>
            <person name="Riley R."/>
            <person name="LaButti K."/>
            <person name="Andreopoulos B."/>
            <person name="Lipzen A."/>
            <person name="Chen C."/>
            <person name="Yan M."/>
            <person name="Daum C."/>
            <person name="Ng V."/>
            <person name="Clum A."/>
            <person name="Steindorff A."/>
            <person name="Ohm R.A."/>
            <person name="Martin F."/>
            <person name="Silar P."/>
            <person name="Natvig D.O."/>
            <person name="Lalanne C."/>
            <person name="Gautier V."/>
            <person name="Ament-Velasquez S.L."/>
            <person name="Kruys A."/>
            <person name="Hutchinson M.I."/>
            <person name="Powell A.J."/>
            <person name="Barry K."/>
            <person name="Miller A.N."/>
            <person name="Grigoriev I.V."/>
            <person name="Debuchy R."/>
            <person name="Gladieux P."/>
            <person name="Hiltunen Thoren M."/>
            <person name="Johannesson H."/>
        </authorList>
    </citation>
    <scope>NUCLEOTIDE SEQUENCE</scope>
    <source>
        <strain evidence="2">CBS 958.72</strain>
    </source>
</reference>
<dbReference type="EMBL" id="JAULSN010000007">
    <property type="protein sequence ID" value="KAK3367058.1"/>
    <property type="molecule type" value="Genomic_DNA"/>
</dbReference>
<feature type="transmembrane region" description="Helical" evidence="1">
    <location>
        <begin position="208"/>
        <end position="235"/>
    </location>
</feature>